<name>A0AAW6VPC9_9BACT</name>
<dbReference type="InterPro" id="IPR002937">
    <property type="entry name" value="Amino_oxidase"/>
</dbReference>
<dbReference type="PANTHER" id="PTHR21197">
    <property type="entry name" value="UDP-GALACTOPYRANOSE MUTASE"/>
    <property type="match status" value="1"/>
</dbReference>
<sequence length="418" mass="48878">MTIILGAGISGISASYHLNQKGMENIVFEKDDDWGGLCGNFEINGFRFDKAIHLSFTSDDYVKELFSKSTEYITHNPLAYNYYKGSWLKHPAQNNLEPLDLSEKIEIISDFVENTNQKENIANYEEWLKAQYGNYFSEHFPIPYTKKYWTLEAKDLSTTWVGNRMYKPNIKEILKGAFEKETPNTYYASEMRYPVKGGYKSFLNYMRKDCNIKFNKKVVEIDVLNKVVYFEDNTSQKYDDLISSIPLSEYKNLIKDMPEEIKSAFEKLKYTSVALVSIGLNKQDVPKYLWFYIYDEDILASRCYSPSIKSSDNVPKECSSLQFEIYFSKNKPLTLSKDDLIDHIIEKSEKMNVFNKEDVVVKDCRVLEYGNVIFYHGMENDRKIVLDFLEKNKIKTIGRFGKWEYLWSDQSLMSGAIY</sequence>
<gene>
    <name evidence="2" type="ORF">PT520_10180</name>
</gene>
<dbReference type="GO" id="GO:0016491">
    <property type="term" value="F:oxidoreductase activity"/>
    <property type="evidence" value="ECO:0007669"/>
    <property type="project" value="InterPro"/>
</dbReference>
<dbReference type="Pfam" id="PF01593">
    <property type="entry name" value="Amino_oxidase"/>
    <property type="match status" value="1"/>
</dbReference>
<feature type="domain" description="Amine oxidase" evidence="1">
    <location>
        <begin position="9"/>
        <end position="333"/>
    </location>
</feature>
<dbReference type="AlphaFoldDB" id="A0AAW6VPC9"/>
<dbReference type="PANTHER" id="PTHR21197:SF0">
    <property type="entry name" value="UDP-GALACTOPYRANOSE MUTASE"/>
    <property type="match status" value="1"/>
</dbReference>
<dbReference type="InterPro" id="IPR036188">
    <property type="entry name" value="FAD/NAD-bd_sf"/>
</dbReference>
<evidence type="ECO:0000313" key="3">
    <source>
        <dbReference type="Proteomes" id="UP001237843"/>
    </source>
</evidence>
<evidence type="ECO:0000259" key="1">
    <source>
        <dbReference type="Pfam" id="PF01593"/>
    </source>
</evidence>
<reference evidence="2" key="2">
    <citation type="submission" date="2023-02" db="EMBL/GenBank/DDBJ databases">
        <authorList>
            <person name="Concha-Toloza M."/>
            <person name="Lopez-Cantillo M."/>
            <person name="Molina-Mora J."/>
            <person name="Collado L."/>
        </authorList>
    </citation>
    <scope>NUCLEOTIDE SEQUENCE</scope>
    <source>
        <strain evidence="2">FR1p273A</strain>
    </source>
</reference>
<dbReference type="Proteomes" id="UP001237843">
    <property type="component" value="Unassembled WGS sequence"/>
</dbReference>
<dbReference type="RefSeq" id="WP_284075007.1">
    <property type="nucleotide sequence ID" value="NZ_JAQTJH010000013.1"/>
</dbReference>
<dbReference type="GO" id="GO:0008767">
    <property type="term" value="F:UDP-galactopyranose mutase activity"/>
    <property type="evidence" value="ECO:0007669"/>
    <property type="project" value="TreeGrafter"/>
</dbReference>
<dbReference type="GO" id="GO:0005829">
    <property type="term" value="C:cytosol"/>
    <property type="evidence" value="ECO:0007669"/>
    <property type="project" value="TreeGrafter"/>
</dbReference>
<accession>A0AAW6VPC9</accession>
<comment type="caution">
    <text evidence="2">The sequence shown here is derived from an EMBL/GenBank/DDBJ whole genome shotgun (WGS) entry which is preliminary data.</text>
</comment>
<dbReference type="GO" id="GO:0050660">
    <property type="term" value="F:flavin adenine dinucleotide binding"/>
    <property type="evidence" value="ECO:0007669"/>
    <property type="project" value="TreeGrafter"/>
</dbReference>
<dbReference type="EMBL" id="JAQTJH010000013">
    <property type="protein sequence ID" value="MDK2062886.1"/>
    <property type="molecule type" value="Genomic_DNA"/>
</dbReference>
<dbReference type="Gene3D" id="3.50.50.60">
    <property type="entry name" value="FAD/NAD(P)-binding domain"/>
    <property type="match status" value="1"/>
</dbReference>
<evidence type="ECO:0000313" key="2">
    <source>
        <dbReference type="EMBL" id="MDK2062886.1"/>
    </source>
</evidence>
<proteinExistence type="predicted"/>
<organism evidence="2 3">
    <name type="scientific">Aliarcobacter butzleri</name>
    <dbReference type="NCBI Taxonomy" id="28197"/>
    <lineage>
        <taxon>Bacteria</taxon>
        <taxon>Pseudomonadati</taxon>
        <taxon>Campylobacterota</taxon>
        <taxon>Epsilonproteobacteria</taxon>
        <taxon>Campylobacterales</taxon>
        <taxon>Arcobacteraceae</taxon>
        <taxon>Aliarcobacter</taxon>
    </lineage>
</organism>
<dbReference type="SUPFAM" id="SSF51905">
    <property type="entry name" value="FAD/NAD(P)-binding domain"/>
    <property type="match status" value="1"/>
</dbReference>
<reference evidence="2" key="1">
    <citation type="journal article" date="2023" name="Antibiotics">
        <title>Genomic Characterization of Antibiotic-Resistant Campylobacterales Isolated from Chilean Poultry Meat.</title>
        <authorList>
            <person name="Concha-Toloza M."/>
            <person name="Lopez-Cantillo M."/>
            <person name="Molina-Mora J.A."/>
            <person name="Collado L."/>
        </authorList>
    </citation>
    <scope>NUCLEOTIDE SEQUENCE</scope>
    <source>
        <strain evidence="2">FR1p273A</strain>
    </source>
</reference>
<protein>
    <submittedName>
        <fullName evidence="2">FAD-dependent oxidoreductase</fullName>
    </submittedName>
</protein>